<dbReference type="InterPro" id="IPR006592">
    <property type="entry name" value="RNA_pol_N"/>
</dbReference>
<dbReference type="InterPro" id="IPR000722">
    <property type="entry name" value="RNA_pol_asu"/>
</dbReference>
<dbReference type="Gene3D" id="1.10.40.90">
    <property type="match status" value="1"/>
</dbReference>
<protein>
    <recommendedName>
        <fullName evidence="1">DNA-directed RNA polymerase</fullName>
        <ecNumber evidence="1">2.7.7.6</ecNumber>
    </recommendedName>
</protein>
<evidence type="ECO:0000313" key="8">
    <source>
        <dbReference type="EMBL" id="GAI87440.1"/>
    </source>
</evidence>
<organism evidence="8">
    <name type="scientific">marine sediment metagenome</name>
    <dbReference type="NCBI Taxonomy" id="412755"/>
    <lineage>
        <taxon>unclassified sequences</taxon>
        <taxon>metagenomes</taxon>
        <taxon>ecological metagenomes</taxon>
    </lineage>
</organism>
<dbReference type="SMART" id="SM00663">
    <property type="entry name" value="RPOLA_N"/>
    <property type="match status" value="1"/>
</dbReference>
<keyword evidence="2" id="KW-0240">DNA-directed RNA polymerase</keyword>
<dbReference type="SUPFAM" id="SSF64484">
    <property type="entry name" value="beta and beta-prime subunits of DNA dependent RNA-polymerase"/>
    <property type="match status" value="1"/>
</dbReference>
<evidence type="ECO:0000256" key="2">
    <source>
        <dbReference type="ARBA" id="ARBA00022478"/>
    </source>
</evidence>
<dbReference type="Gene3D" id="2.40.40.20">
    <property type="match status" value="1"/>
</dbReference>
<feature type="non-terminal residue" evidence="8">
    <location>
        <position position="198"/>
    </location>
</feature>
<dbReference type="Pfam" id="PF00623">
    <property type="entry name" value="RNA_pol_Rpb1_2"/>
    <property type="match status" value="2"/>
</dbReference>
<evidence type="ECO:0000256" key="4">
    <source>
        <dbReference type="ARBA" id="ARBA00022695"/>
    </source>
</evidence>
<dbReference type="AlphaFoldDB" id="X1TIN8"/>
<accession>X1TIN8</accession>
<gene>
    <name evidence="8" type="ORF">S12H4_15479</name>
</gene>
<evidence type="ECO:0000256" key="1">
    <source>
        <dbReference type="ARBA" id="ARBA00012418"/>
    </source>
</evidence>
<dbReference type="GO" id="GO:0006351">
    <property type="term" value="P:DNA-templated transcription"/>
    <property type="evidence" value="ECO:0007669"/>
    <property type="project" value="InterPro"/>
</dbReference>
<reference evidence="8" key="1">
    <citation type="journal article" date="2014" name="Front. Microbiol.">
        <title>High frequency of phylogenetically diverse reductive dehalogenase-homologous genes in deep subseafloor sedimentary metagenomes.</title>
        <authorList>
            <person name="Kawai M."/>
            <person name="Futagami T."/>
            <person name="Toyoda A."/>
            <person name="Takaki Y."/>
            <person name="Nishi S."/>
            <person name="Hori S."/>
            <person name="Arai W."/>
            <person name="Tsubouchi T."/>
            <person name="Morono Y."/>
            <person name="Uchiyama I."/>
            <person name="Ito T."/>
            <person name="Fujiyama A."/>
            <person name="Inagaki F."/>
            <person name="Takami H."/>
        </authorList>
    </citation>
    <scope>NUCLEOTIDE SEQUENCE</scope>
    <source>
        <strain evidence="8">Expedition CK06-06</strain>
    </source>
</reference>
<evidence type="ECO:0000256" key="5">
    <source>
        <dbReference type="ARBA" id="ARBA00023163"/>
    </source>
</evidence>
<proteinExistence type="predicted"/>
<sequence>MVYVVRGKFVVGKSEQFVENLKEIIDCKICFCGTVINAQSHVQFKASNLTQIEMIGIEENIFYIGNRPLKSLADALKGKQGRFRRNLLGKRVDYSGRSVIVVDPSLKLYECGVPKEMALELFKPMIVRKLEERGLVDSERNARRLVRARSTEVYEILDEIIKDRPVLLNRAPTLHRVSIQAFLPVLREGKAITLHPMV</sequence>
<keyword evidence="3" id="KW-0808">Transferase</keyword>
<evidence type="ECO:0000256" key="3">
    <source>
        <dbReference type="ARBA" id="ARBA00022679"/>
    </source>
</evidence>
<dbReference type="InterPro" id="IPR045867">
    <property type="entry name" value="DNA-dir_RpoC_beta_prime"/>
</dbReference>
<comment type="caution">
    <text evidence="8">The sequence shown here is derived from an EMBL/GenBank/DDBJ whole genome shotgun (WGS) entry which is preliminary data.</text>
</comment>
<keyword evidence="5" id="KW-0804">Transcription</keyword>
<comment type="catalytic activity">
    <reaction evidence="6">
        <text>RNA(n) + a ribonucleoside 5'-triphosphate = RNA(n+1) + diphosphate</text>
        <dbReference type="Rhea" id="RHEA:21248"/>
        <dbReference type="Rhea" id="RHEA-COMP:14527"/>
        <dbReference type="Rhea" id="RHEA-COMP:17342"/>
        <dbReference type="ChEBI" id="CHEBI:33019"/>
        <dbReference type="ChEBI" id="CHEBI:61557"/>
        <dbReference type="ChEBI" id="CHEBI:140395"/>
        <dbReference type="EC" id="2.7.7.6"/>
    </reaction>
</comment>
<dbReference type="PANTHER" id="PTHR19376">
    <property type="entry name" value="DNA-DIRECTED RNA POLYMERASE"/>
    <property type="match status" value="1"/>
</dbReference>
<feature type="domain" description="RNA polymerase N-terminal" evidence="7">
    <location>
        <begin position="5"/>
        <end position="198"/>
    </location>
</feature>
<keyword evidence="4" id="KW-0548">Nucleotidyltransferase</keyword>
<dbReference type="EMBL" id="BARW01007437">
    <property type="protein sequence ID" value="GAI87440.1"/>
    <property type="molecule type" value="Genomic_DNA"/>
</dbReference>
<evidence type="ECO:0000259" key="7">
    <source>
        <dbReference type="SMART" id="SM00663"/>
    </source>
</evidence>
<name>X1TIN8_9ZZZZ</name>
<dbReference type="GO" id="GO:0000428">
    <property type="term" value="C:DNA-directed RNA polymerase complex"/>
    <property type="evidence" value="ECO:0007669"/>
    <property type="project" value="UniProtKB-KW"/>
</dbReference>
<dbReference type="GO" id="GO:0003677">
    <property type="term" value="F:DNA binding"/>
    <property type="evidence" value="ECO:0007669"/>
    <property type="project" value="InterPro"/>
</dbReference>
<dbReference type="PANTHER" id="PTHR19376:SF54">
    <property type="entry name" value="DNA-DIRECTED RNA POLYMERASE SUBUNIT BETA"/>
    <property type="match status" value="1"/>
</dbReference>
<dbReference type="EC" id="2.7.7.6" evidence="1"/>
<dbReference type="GO" id="GO:0003899">
    <property type="term" value="F:DNA-directed RNA polymerase activity"/>
    <property type="evidence" value="ECO:0007669"/>
    <property type="project" value="UniProtKB-EC"/>
</dbReference>
<evidence type="ECO:0000256" key="6">
    <source>
        <dbReference type="ARBA" id="ARBA00048552"/>
    </source>
</evidence>